<dbReference type="AlphaFoldDB" id="A0A133UCG4"/>
<dbReference type="GO" id="GO:0005524">
    <property type="term" value="F:ATP binding"/>
    <property type="evidence" value="ECO:0007669"/>
    <property type="project" value="UniProtKB-KW"/>
</dbReference>
<evidence type="ECO:0000256" key="4">
    <source>
        <dbReference type="ARBA" id="ARBA00022840"/>
    </source>
</evidence>
<keyword evidence="4" id="KW-0067">ATP-binding</keyword>
<dbReference type="GO" id="GO:0004386">
    <property type="term" value="F:helicase activity"/>
    <property type="evidence" value="ECO:0007669"/>
    <property type="project" value="UniProtKB-KW"/>
</dbReference>
<comment type="caution">
    <text evidence="8">The sequence shown here is derived from an EMBL/GenBank/DDBJ whole genome shotgun (WGS) entry which is preliminary data.</text>
</comment>
<dbReference type="PROSITE" id="PS51194">
    <property type="entry name" value="HELICASE_CTER"/>
    <property type="match status" value="1"/>
</dbReference>
<feature type="compositionally biased region" description="Acidic residues" evidence="6">
    <location>
        <begin position="1"/>
        <end position="15"/>
    </location>
</feature>
<dbReference type="InterPro" id="IPR027417">
    <property type="entry name" value="P-loop_NTPase"/>
</dbReference>
<gene>
    <name evidence="8" type="ORF">AKJ64_04415</name>
</gene>
<dbReference type="PANTHER" id="PTHR14025:SF20">
    <property type="entry name" value="FANCONI ANEMIA GROUP M PROTEIN"/>
    <property type="match status" value="1"/>
</dbReference>
<name>A0A133UCG4_9EURY</name>
<dbReference type="Pfam" id="PF00271">
    <property type="entry name" value="Helicase_C"/>
    <property type="match status" value="1"/>
</dbReference>
<dbReference type="SMART" id="SM00490">
    <property type="entry name" value="HELICc"/>
    <property type="match status" value="1"/>
</dbReference>
<evidence type="ECO:0000259" key="7">
    <source>
        <dbReference type="PROSITE" id="PS51194"/>
    </source>
</evidence>
<proteinExistence type="predicted"/>
<evidence type="ECO:0000256" key="2">
    <source>
        <dbReference type="ARBA" id="ARBA00022801"/>
    </source>
</evidence>
<feature type="compositionally biased region" description="Acidic residues" evidence="6">
    <location>
        <begin position="261"/>
        <end position="272"/>
    </location>
</feature>
<reference evidence="8 9" key="1">
    <citation type="journal article" date="2016" name="Sci. Rep.">
        <title>Metabolic traits of an uncultured archaeal lineage -MSBL1- from brine pools of the Red Sea.</title>
        <authorList>
            <person name="Mwirichia R."/>
            <person name="Alam I."/>
            <person name="Rashid M."/>
            <person name="Vinu M."/>
            <person name="Ba-Alawi W."/>
            <person name="Anthony Kamau A."/>
            <person name="Kamanda Ngugi D."/>
            <person name="Goker M."/>
            <person name="Klenk H.P."/>
            <person name="Bajic V."/>
            <person name="Stingl U."/>
        </authorList>
    </citation>
    <scope>NUCLEOTIDE SEQUENCE [LARGE SCALE GENOMIC DNA]</scope>
    <source>
        <strain evidence="8">SCGC-AAA259E17</strain>
    </source>
</reference>
<dbReference type="InterPro" id="IPR001650">
    <property type="entry name" value="Helicase_C-like"/>
</dbReference>
<keyword evidence="3" id="KW-0347">Helicase</keyword>
<keyword evidence="2" id="KW-0378">Hydrolase</keyword>
<keyword evidence="5" id="KW-0175">Coiled coil</keyword>
<sequence>EENGETIWSEMEESLDEKPDLPERWNPARGDVKGPYSLRRFIERSRDSGKKSHNMVIAEMEKKGVLDDLESLGKHPKVEAAKGAILDKIDEDPSARAIIFTEYRDTASHLTSELGELGIPAARFVGQADKENDPGLSQDEQARLLEELRTGDLKVLVATSVGEEGLDVPSVDLVVFYEPVPSGVRYIQRKGRTGRKSEGEAIILVTEETHDAAYLEVSEKRREKMKTVVEGLNSELEPIEREVPELEKNPMPEELIREAEEYSPPEMEEEAEAEIRVSERKKPSELAEEKKEYLEKKREREFRRKERDAAERALEKVLGSGLEGMKVENLKQQLEDEGYSEGVVKAAVERLQDEDQVRIKEDTILSRGAARAEGEAYPDDEVHKFFVEKVRKGAAVVKVDGKWRAVLAPEDYEGPRNLIKKGKRFEAVAELYKEDGKFRAWVKDVVGK</sequence>
<evidence type="ECO:0000256" key="5">
    <source>
        <dbReference type="SAM" id="Coils"/>
    </source>
</evidence>
<feature type="region of interest" description="Disordered" evidence="6">
    <location>
        <begin position="259"/>
        <end position="299"/>
    </location>
</feature>
<dbReference type="SUPFAM" id="SSF52540">
    <property type="entry name" value="P-loop containing nucleoside triphosphate hydrolases"/>
    <property type="match status" value="1"/>
</dbReference>
<evidence type="ECO:0000313" key="8">
    <source>
        <dbReference type="EMBL" id="KXA91878.1"/>
    </source>
</evidence>
<feature type="region of interest" description="Disordered" evidence="6">
    <location>
        <begin position="1"/>
        <end position="29"/>
    </location>
</feature>
<feature type="coiled-coil region" evidence="5">
    <location>
        <begin position="215"/>
        <end position="249"/>
    </location>
</feature>
<dbReference type="Gene3D" id="3.40.50.300">
    <property type="entry name" value="P-loop containing nucleotide triphosphate hydrolases"/>
    <property type="match status" value="1"/>
</dbReference>
<feature type="compositionally biased region" description="Basic and acidic residues" evidence="6">
    <location>
        <begin position="273"/>
        <end position="299"/>
    </location>
</feature>
<protein>
    <recommendedName>
        <fullName evidence="7">Helicase C-terminal domain-containing protein</fullName>
    </recommendedName>
</protein>
<dbReference type="EMBL" id="LHXN01000095">
    <property type="protein sequence ID" value="KXA91878.1"/>
    <property type="molecule type" value="Genomic_DNA"/>
</dbReference>
<dbReference type="PANTHER" id="PTHR14025">
    <property type="entry name" value="FANCONI ANEMIA GROUP M FANCM FAMILY MEMBER"/>
    <property type="match status" value="1"/>
</dbReference>
<evidence type="ECO:0000256" key="3">
    <source>
        <dbReference type="ARBA" id="ARBA00022806"/>
    </source>
</evidence>
<keyword evidence="1" id="KW-0547">Nucleotide-binding</keyword>
<evidence type="ECO:0000256" key="6">
    <source>
        <dbReference type="SAM" id="MobiDB-lite"/>
    </source>
</evidence>
<feature type="non-terminal residue" evidence="8">
    <location>
        <position position="1"/>
    </location>
</feature>
<evidence type="ECO:0000313" key="9">
    <source>
        <dbReference type="Proteomes" id="UP000070373"/>
    </source>
</evidence>
<dbReference type="Proteomes" id="UP000070373">
    <property type="component" value="Unassembled WGS sequence"/>
</dbReference>
<evidence type="ECO:0000256" key="1">
    <source>
        <dbReference type="ARBA" id="ARBA00022741"/>
    </source>
</evidence>
<keyword evidence="9" id="KW-1185">Reference proteome</keyword>
<feature type="domain" description="Helicase C-terminal" evidence="7">
    <location>
        <begin position="81"/>
        <end position="247"/>
    </location>
</feature>
<organism evidence="8 9">
    <name type="scientific">candidate division MSBL1 archaeon SCGC-AAA259E17</name>
    <dbReference type="NCBI Taxonomy" id="1698263"/>
    <lineage>
        <taxon>Archaea</taxon>
        <taxon>Methanobacteriati</taxon>
        <taxon>Methanobacteriota</taxon>
        <taxon>candidate division MSBL1</taxon>
    </lineage>
</organism>
<dbReference type="GO" id="GO:0016787">
    <property type="term" value="F:hydrolase activity"/>
    <property type="evidence" value="ECO:0007669"/>
    <property type="project" value="UniProtKB-KW"/>
</dbReference>
<accession>A0A133UCG4</accession>